<accession>A0A7R9ZIT6</accession>
<proteinExistence type="predicted"/>
<gene>
    <name evidence="1" type="ORF">CAUS1442_LOCUS1222</name>
</gene>
<name>A0A7R9ZIT6_9STRA</name>
<reference evidence="1" key="1">
    <citation type="submission" date="2021-01" db="EMBL/GenBank/DDBJ databases">
        <authorList>
            <person name="Corre E."/>
            <person name="Pelletier E."/>
            <person name="Niang G."/>
            <person name="Scheremetjew M."/>
            <person name="Finn R."/>
            <person name="Kale V."/>
            <person name="Holt S."/>
            <person name="Cochrane G."/>
            <person name="Meng A."/>
            <person name="Brown T."/>
            <person name="Cohen L."/>
        </authorList>
    </citation>
    <scope>NUCLEOTIDE SEQUENCE</scope>
    <source>
        <strain evidence="1">CCMP3328</strain>
    </source>
</reference>
<dbReference type="EMBL" id="HBEF01001930">
    <property type="protein sequence ID" value="CAD8329124.1"/>
    <property type="molecule type" value="Transcribed_RNA"/>
</dbReference>
<organism evidence="1">
    <name type="scientific">Craspedostauros australis</name>
    <dbReference type="NCBI Taxonomy" id="1486917"/>
    <lineage>
        <taxon>Eukaryota</taxon>
        <taxon>Sar</taxon>
        <taxon>Stramenopiles</taxon>
        <taxon>Ochrophyta</taxon>
        <taxon>Bacillariophyta</taxon>
        <taxon>Bacillariophyceae</taxon>
        <taxon>Bacillariophycidae</taxon>
        <taxon>Naviculales</taxon>
        <taxon>Naviculaceae</taxon>
        <taxon>Craspedostauros</taxon>
    </lineage>
</organism>
<dbReference type="AlphaFoldDB" id="A0A7R9ZIT6"/>
<sequence length="138" mass="15842">MIGSTNLDPTWLNPSQYRQSHPCGQFWRNPTFVHQRTRPCCAWQRMQSRLTYYTNGEAKTHEAPCGMQLHDAPLVEEPSLCLRWSGLYELWYLPLAESDLLAMLVCSMDAEIVQCVLFLLPHLILQVVASCMEHSGEC</sequence>
<evidence type="ECO:0000313" key="1">
    <source>
        <dbReference type="EMBL" id="CAD8329124.1"/>
    </source>
</evidence>
<protein>
    <submittedName>
        <fullName evidence="1">Uncharacterized protein</fullName>
    </submittedName>
</protein>